<dbReference type="Pfam" id="PF08547">
    <property type="entry name" value="CIA30"/>
    <property type="match status" value="1"/>
</dbReference>
<sequence>MSKFRSLWQASISATKRAFAWNFEDMIPPSEKIIFSFNSKDELKKWHLYSDSEFGGLSTASLEIKDVDTGLSGIFSGNLSSDVDEGSIWRMTSSGFCGMRSKKLDGFIDLDAYDTITMKLRSDGRPYISTIYTDNWVTSPGKQEDNTWQAFIISPKDEWLEVKIPLEKYLPTWRGSVIDVDLAMNQARILGMSISVNAGVGVPGSKSEPGPFRLEIDSIKALRA</sequence>
<dbReference type="InterPro" id="IPR013857">
    <property type="entry name" value="NADH-UbQ_OxRdtase-assoc_prot30"/>
</dbReference>
<evidence type="ECO:0000256" key="3">
    <source>
        <dbReference type="ARBA" id="ARBA00023128"/>
    </source>
</evidence>
<comment type="similarity">
    <text evidence="2">Belongs to the CIA30 family.</text>
</comment>
<evidence type="ECO:0000259" key="5">
    <source>
        <dbReference type="Pfam" id="PF08547"/>
    </source>
</evidence>
<feature type="domain" description="NADH:ubiquinone oxidoreductase intermediate-associated protein 30" evidence="5">
    <location>
        <begin position="35"/>
        <end position="216"/>
    </location>
</feature>
<dbReference type="SUPFAM" id="SSF49785">
    <property type="entry name" value="Galactose-binding domain-like"/>
    <property type="match status" value="1"/>
</dbReference>
<dbReference type="PANTHER" id="PTHR13194:SF18">
    <property type="entry name" value="COMPLEX I INTERMEDIATE-ASSOCIATED PROTEIN 30, MITOCHONDRIAL"/>
    <property type="match status" value="1"/>
</dbReference>
<accession>A0ABR2LXQ6</accession>
<dbReference type="EMBL" id="JBBWWR010000014">
    <property type="protein sequence ID" value="KAK8953649.1"/>
    <property type="molecule type" value="Genomic_DNA"/>
</dbReference>
<dbReference type="InterPro" id="IPR039131">
    <property type="entry name" value="NDUFAF1"/>
</dbReference>
<dbReference type="Proteomes" id="UP001412067">
    <property type="component" value="Unassembled WGS sequence"/>
</dbReference>
<name>A0ABR2LXQ6_9ASPA</name>
<keyword evidence="7" id="KW-1185">Reference proteome</keyword>
<evidence type="ECO:0000256" key="4">
    <source>
        <dbReference type="ARBA" id="ARBA00023186"/>
    </source>
</evidence>
<reference evidence="6 7" key="1">
    <citation type="journal article" date="2022" name="Nat. Plants">
        <title>Genomes of leafy and leafless Platanthera orchids illuminate the evolution of mycoheterotrophy.</title>
        <authorList>
            <person name="Li M.H."/>
            <person name="Liu K.W."/>
            <person name="Li Z."/>
            <person name="Lu H.C."/>
            <person name="Ye Q.L."/>
            <person name="Zhang D."/>
            <person name="Wang J.Y."/>
            <person name="Li Y.F."/>
            <person name="Zhong Z.M."/>
            <person name="Liu X."/>
            <person name="Yu X."/>
            <person name="Liu D.K."/>
            <person name="Tu X.D."/>
            <person name="Liu B."/>
            <person name="Hao Y."/>
            <person name="Liao X.Y."/>
            <person name="Jiang Y.T."/>
            <person name="Sun W.H."/>
            <person name="Chen J."/>
            <person name="Chen Y.Q."/>
            <person name="Ai Y."/>
            <person name="Zhai J.W."/>
            <person name="Wu S.S."/>
            <person name="Zhou Z."/>
            <person name="Hsiao Y.Y."/>
            <person name="Wu W.L."/>
            <person name="Chen Y.Y."/>
            <person name="Lin Y.F."/>
            <person name="Hsu J.L."/>
            <person name="Li C.Y."/>
            <person name="Wang Z.W."/>
            <person name="Zhao X."/>
            <person name="Zhong W.Y."/>
            <person name="Ma X.K."/>
            <person name="Ma L."/>
            <person name="Huang J."/>
            <person name="Chen G.Z."/>
            <person name="Huang M.Z."/>
            <person name="Huang L."/>
            <person name="Peng D.H."/>
            <person name="Luo Y.B."/>
            <person name="Zou S.Q."/>
            <person name="Chen S.P."/>
            <person name="Lan S."/>
            <person name="Tsai W.C."/>
            <person name="Van de Peer Y."/>
            <person name="Liu Z.J."/>
        </authorList>
    </citation>
    <scope>NUCLEOTIDE SEQUENCE [LARGE SCALE GENOMIC DNA]</scope>
    <source>
        <strain evidence="6">Lor288</strain>
    </source>
</reference>
<keyword evidence="4" id="KW-0143">Chaperone</keyword>
<dbReference type="InterPro" id="IPR008979">
    <property type="entry name" value="Galactose-bd-like_sf"/>
</dbReference>
<comment type="caution">
    <text evidence="6">The sequence shown here is derived from an EMBL/GenBank/DDBJ whole genome shotgun (WGS) entry which is preliminary data.</text>
</comment>
<proteinExistence type="inferred from homology"/>
<gene>
    <name evidence="6" type="ORF">KSP40_PGU009750</name>
</gene>
<evidence type="ECO:0000256" key="2">
    <source>
        <dbReference type="ARBA" id="ARBA00007884"/>
    </source>
</evidence>
<protein>
    <submittedName>
        <fullName evidence="6">Complex I intermediate-associated protein 30</fullName>
    </submittedName>
</protein>
<organism evidence="6 7">
    <name type="scientific">Platanthera guangdongensis</name>
    <dbReference type="NCBI Taxonomy" id="2320717"/>
    <lineage>
        <taxon>Eukaryota</taxon>
        <taxon>Viridiplantae</taxon>
        <taxon>Streptophyta</taxon>
        <taxon>Embryophyta</taxon>
        <taxon>Tracheophyta</taxon>
        <taxon>Spermatophyta</taxon>
        <taxon>Magnoliopsida</taxon>
        <taxon>Liliopsida</taxon>
        <taxon>Asparagales</taxon>
        <taxon>Orchidaceae</taxon>
        <taxon>Orchidoideae</taxon>
        <taxon>Orchideae</taxon>
        <taxon>Orchidinae</taxon>
        <taxon>Platanthera</taxon>
    </lineage>
</organism>
<keyword evidence="3" id="KW-0496">Mitochondrion</keyword>
<evidence type="ECO:0000313" key="6">
    <source>
        <dbReference type="EMBL" id="KAK8953649.1"/>
    </source>
</evidence>
<evidence type="ECO:0000313" key="7">
    <source>
        <dbReference type="Proteomes" id="UP001412067"/>
    </source>
</evidence>
<evidence type="ECO:0000256" key="1">
    <source>
        <dbReference type="ARBA" id="ARBA00004173"/>
    </source>
</evidence>
<comment type="subcellular location">
    <subcellularLocation>
        <location evidence="1">Mitochondrion</location>
    </subcellularLocation>
</comment>
<dbReference type="PANTHER" id="PTHR13194">
    <property type="entry name" value="COMPLEX I INTERMEDIATE-ASSOCIATED PROTEIN 30"/>
    <property type="match status" value="1"/>
</dbReference>